<keyword evidence="1" id="KW-0732">Signal</keyword>
<proteinExistence type="predicted"/>
<dbReference type="RefSeq" id="WP_071896604.1">
    <property type="nucleotide sequence ID" value="NZ_MPIN01000001.1"/>
</dbReference>
<feature type="signal peptide" evidence="1">
    <location>
        <begin position="1"/>
        <end position="24"/>
    </location>
</feature>
<organism evidence="2 3">
    <name type="scientific">Cystobacter ferrugineus</name>
    <dbReference type="NCBI Taxonomy" id="83449"/>
    <lineage>
        <taxon>Bacteria</taxon>
        <taxon>Pseudomonadati</taxon>
        <taxon>Myxococcota</taxon>
        <taxon>Myxococcia</taxon>
        <taxon>Myxococcales</taxon>
        <taxon>Cystobacterineae</taxon>
        <taxon>Archangiaceae</taxon>
        <taxon>Cystobacter</taxon>
    </lineage>
</organism>
<reference evidence="3" key="1">
    <citation type="submission" date="2016-11" db="EMBL/GenBank/DDBJ databases">
        <authorList>
            <person name="Shukria A."/>
            <person name="Stevens D.C."/>
        </authorList>
    </citation>
    <scope>NUCLEOTIDE SEQUENCE [LARGE SCALE GENOMIC DNA]</scope>
    <source>
        <strain evidence="3">Cbfe23</strain>
    </source>
</reference>
<protein>
    <recommendedName>
        <fullName evidence="4">Secreted protein</fullName>
    </recommendedName>
</protein>
<dbReference type="STRING" id="83449.BON30_04765"/>
<evidence type="ECO:0000256" key="1">
    <source>
        <dbReference type="SAM" id="SignalP"/>
    </source>
</evidence>
<evidence type="ECO:0000313" key="3">
    <source>
        <dbReference type="Proteomes" id="UP000182229"/>
    </source>
</evidence>
<feature type="chain" id="PRO_5012047069" description="Secreted protein" evidence="1">
    <location>
        <begin position="25"/>
        <end position="155"/>
    </location>
</feature>
<name>A0A1L9BJV9_9BACT</name>
<sequence length="155" mass="16413">MSPSHGAALLALFGLLALTNGAAACPTQSALASNARCGVEYGAYIQFTYTNAAMWWFKERVVQGEPNECQPGTIDQTINPFQSRSGTIIDDVSNTNGPPGPLAPCRDLTQQTIFTGPTQSTVEQCPYYNGQLIQVTKTPAQVATSSDGATATCNY</sequence>
<dbReference type="AlphaFoldDB" id="A0A1L9BJV9"/>
<evidence type="ECO:0008006" key="4">
    <source>
        <dbReference type="Google" id="ProtNLM"/>
    </source>
</evidence>
<gene>
    <name evidence="2" type="ORF">BON30_04765</name>
</gene>
<comment type="caution">
    <text evidence="2">The sequence shown here is derived from an EMBL/GenBank/DDBJ whole genome shotgun (WGS) entry which is preliminary data.</text>
</comment>
<evidence type="ECO:0000313" key="2">
    <source>
        <dbReference type="EMBL" id="OJH42509.1"/>
    </source>
</evidence>
<keyword evidence="3" id="KW-1185">Reference proteome</keyword>
<reference evidence="2 3" key="2">
    <citation type="submission" date="2016-12" db="EMBL/GenBank/DDBJ databases">
        <title>Draft Genome Sequence of Cystobacter ferrugineus Strain Cbfe23.</title>
        <authorList>
            <person name="Akbar S."/>
            <person name="Dowd S.E."/>
            <person name="Stevens D.C."/>
        </authorList>
    </citation>
    <scope>NUCLEOTIDE SEQUENCE [LARGE SCALE GENOMIC DNA]</scope>
    <source>
        <strain evidence="2 3">Cbfe23</strain>
    </source>
</reference>
<dbReference type="EMBL" id="MPIN01000001">
    <property type="protein sequence ID" value="OJH42509.1"/>
    <property type="molecule type" value="Genomic_DNA"/>
</dbReference>
<accession>A0A1L9BJV9</accession>
<dbReference type="Proteomes" id="UP000182229">
    <property type="component" value="Unassembled WGS sequence"/>
</dbReference>